<dbReference type="GO" id="GO:0016491">
    <property type="term" value="F:oxidoreductase activity"/>
    <property type="evidence" value="ECO:0007669"/>
    <property type="project" value="InterPro"/>
</dbReference>
<dbReference type="SUPFAM" id="SSF51735">
    <property type="entry name" value="NAD(P)-binding Rossmann-fold domains"/>
    <property type="match status" value="1"/>
</dbReference>
<comment type="caution">
    <text evidence="3">The sequence shown here is derived from an EMBL/GenBank/DDBJ whole genome shotgun (WGS) entry which is preliminary data.</text>
</comment>
<accession>A0A9P3PEM1</accession>
<dbReference type="SMART" id="SM00829">
    <property type="entry name" value="PKS_ER"/>
    <property type="match status" value="1"/>
</dbReference>
<dbReference type="InterPro" id="IPR036291">
    <property type="entry name" value="NAD(P)-bd_dom_sf"/>
</dbReference>
<dbReference type="SUPFAM" id="SSF50129">
    <property type="entry name" value="GroES-like"/>
    <property type="match status" value="1"/>
</dbReference>
<dbReference type="InterPro" id="IPR011032">
    <property type="entry name" value="GroES-like_sf"/>
</dbReference>
<feature type="domain" description="Enoyl reductase (ER)" evidence="2">
    <location>
        <begin position="198"/>
        <end position="532"/>
    </location>
</feature>
<evidence type="ECO:0000259" key="2">
    <source>
        <dbReference type="SMART" id="SM00829"/>
    </source>
</evidence>
<dbReference type="Pfam" id="PF00107">
    <property type="entry name" value="ADH_zinc_N"/>
    <property type="match status" value="1"/>
</dbReference>
<feature type="compositionally biased region" description="Polar residues" evidence="1">
    <location>
        <begin position="94"/>
        <end position="111"/>
    </location>
</feature>
<dbReference type="InterPro" id="IPR020843">
    <property type="entry name" value="ER"/>
</dbReference>
<dbReference type="InterPro" id="IPR013154">
    <property type="entry name" value="ADH-like_N"/>
</dbReference>
<reference evidence="3" key="1">
    <citation type="submission" date="2022-07" db="EMBL/GenBank/DDBJ databases">
        <title>The genome of Lyophyllum shimeji provides insight into the initial evolution of ectomycorrhizal fungal genome.</title>
        <authorList>
            <person name="Kobayashi Y."/>
            <person name="Shibata T."/>
            <person name="Hirakawa H."/>
            <person name="Shigenobu S."/>
            <person name="Nishiyama T."/>
            <person name="Yamada A."/>
            <person name="Hasebe M."/>
            <person name="Kawaguchi M."/>
        </authorList>
    </citation>
    <scope>NUCLEOTIDE SEQUENCE</scope>
    <source>
        <strain evidence="3">AT787</strain>
    </source>
</reference>
<feature type="region of interest" description="Disordered" evidence="1">
    <location>
        <begin position="86"/>
        <end position="118"/>
    </location>
</feature>
<dbReference type="Pfam" id="PF08240">
    <property type="entry name" value="ADH_N"/>
    <property type="match status" value="1"/>
</dbReference>
<dbReference type="InterPro" id="IPR052711">
    <property type="entry name" value="Zinc_ADH-like"/>
</dbReference>
<organism evidence="3 4">
    <name type="scientific">Lyophyllum shimeji</name>
    <name type="common">Hon-shimeji</name>
    <name type="synonym">Tricholoma shimeji</name>
    <dbReference type="NCBI Taxonomy" id="47721"/>
    <lineage>
        <taxon>Eukaryota</taxon>
        <taxon>Fungi</taxon>
        <taxon>Dikarya</taxon>
        <taxon>Basidiomycota</taxon>
        <taxon>Agaricomycotina</taxon>
        <taxon>Agaricomycetes</taxon>
        <taxon>Agaricomycetidae</taxon>
        <taxon>Agaricales</taxon>
        <taxon>Tricholomatineae</taxon>
        <taxon>Lyophyllaceae</taxon>
        <taxon>Lyophyllum</taxon>
    </lineage>
</organism>
<evidence type="ECO:0000313" key="4">
    <source>
        <dbReference type="Proteomes" id="UP001063166"/>
    </source>
</evidence>
<dbReference type="Gene3D" id="3.90.180.10">
    <property type="entry name" value="Medium-chain alcohol dehydrogenases, catalytic domain"/>
    <property type="match status" value="1"/>
</dbReference>
<dbReference type="InterPro" id="IPR013149">
    <property type="entry name" value="ADH-like_C"/>
</dbReference>
<sequence>MSSLLEKAVEIDVDREIPGPPLILDNLDEAQFPIRRIPPEIVSTIFYHAFRDSPWDFSSWSINLYFANILLLTIRRGPVFASVQSESGEDADSKQGQIQTLSVGDQPTTAGKTKKARRAGTRNHVLVRIKTVTIASILLMSSNQKCNALQSVMGLFCHSTNAPELLIETLAHSGLSISTIEHECGVVTKALTVGKSPAQRKPLYHDAVLTERPLPLLKEGEILVRIGAAAFNHRDVWIRKGQYPRIAFGAVFGADGAGTVVAAHESNDALLNRRVFLTPSRGWEKHPEAPESNFGILGGVSYPPLGTFSEYVVVERDQVILTPEHLDDVQIAAWPLGGVTAWRAAVVNGLVRAGQTVLVTGIGGGVALIALQICIARGATVYVTSGNPEKIRKAVALGAKGGVNYKDKDWPDQLGILLSREKNGSRELDLIIDSGGGEIMAQTGKILKQGGRVVCYGMTANPKVSFTMREVLKNQRLIGSTMGSHQDLIDATNFMAEHRIVPVISHVCAGLESAEEGFEIMKRGDQFGKIVIRMRPEGSRRDSPEAKL</sequence>
<protein>
    <submittedName>
        <fullName evidence="3">Zinc-binding dehydrogenase</fullName>
    </submittedName>
</protein>
<evidence type="ECO:0000256" key="1">
    <source>
        <dbReference type="SAM" id="MobiDB-lite"/>
    </source>
</evidence>
<name>A0A9P3PEM1_LYOSH</name>
<evidence type="ECO:0000313" key="3">
    <source>
        <dbReference type="EMBL" id="GLB34498.1"/>
    </source>
</evidence>
<dbReference type="AlphaFoldDB" id="A0A9P3PEM1"/>
<dbReference type="PANTHER" id="PTHR45033:SF3">
    <property type="entry name" value="DEHYDROGENASE, PUTATIVE (AFU_ORTHOLOGUE AFUA_2G13270)-RELATED"/>
    <property type="match status" value="1"/>
</dbReference>
<dbReference type="Gene3D" id="3.40.50.720">
    <property type="entry name" value="NAD(P)-binding Rossmann-like Domain"/>
    <property type="match status" value="1"/>
</dbReference>
<dbReference type="PANTHER" id="PTHR45033">
    <property type="match status" value="1"/>
</dbReference>
<dbReference type="Proteomes" id="UP001063166">
    <property type="component" value="Unassembled WGS sequence"/>
</dbReference>
<dbReference type="EMBL" id="BRPK01000002">
    <property type="protein sequence ID" value="GLB34498.1"/>
    <property type="molecule type" value="Genomic_DNA"/>
</dbReference>
<dbReference type="OrthoDB" id="1706066at2759"/>
<gene>
    <name evidence="3" type="ORF">LshimejAT787_0200630</name>
</gene>
<proteinExistence type="predicted"/>
<keyword evidence="4" id="KW-1185">Reference proteome</keyword>